<feature type="domain" description="Ig-like" evidence="5">
    <location>
        <begin position="255"/>
        <end position="340"/>
    </location>
</feature>
<dbReference type="Pfam" id="PF00041">
    <property type="entry name" value="fn3"/>
    <property type="match status" value="5"/>
</dbReference>
<dbReference type="SMART" id="SM00060">
    <property type="entry name" value="FN3"/>
    <property type="match status" value="5"/>
</dbReference>
<dbReference type="InterPro" id="IPR013098">
    <property type="entry name" value="Ig_I-set"/>
</dbReference>
<feature type="domain" description="Ig-like" evidence="5">
    <location>
        <begin position="1121"/>
        <end position="1213"/>
    </location>
</feature>
<dbReference type="FunFam" id="2.60.40.10:FF:000069">
    <property type="entry name" value="Alpha-protein kinase 3"/>
    <property type="match status" value="1"/>
</dbReference>
<dbReference type="FunFam" id="2.60.40.10:FF:000179">
    <property type="entry name" value="Myomesin 2"/>
    <property type="match status" value="1"/>
</dbReference>
<feature type="domain" description="Ig-like" evidence="5">
    <location>
        <begin position="902"/>
        <end position="985"/>
    </location>
</feature>
<reference evidence="7" key="1">
    <citation type="submission" date="2018-07" db="EMBL/GenBank/DDBJ databases">
        <title>Comparative genomics of catfishes provides insights into carnivory and benthic adaptation.</title>
        <authorList>
            <person name="Zhang Y."/>
            <person name="Wang D."/>
            <person name="Peng Z."/>
            <person name="Zheng S."/>
            <person name="Shao F."/>
            <person name="Tao W."/>
        </authorList>
    </citation>
    <scope>NUCLEOTIDE SEQUENCE</scope>
    <source>
        <strain evidence="7">Chongqing</strain>
    </source>
</reference>
<dbReference type="FunFam" id="2.60.40.10:FF:000134">
    <property type="entry name" value="Myomesin 1"/>
    <property type="match status" value="1"/>
</dbReference>
<dbReference type="InterPro" id="IPR013783">
    <property type="entry name" value="Ig-like_fold"/>
</dbReference>
<feature type="region of interest" description="Disordered" evidence="4">
    <location>
        <begin position="1440"/>
        <end position="1496"/>
    </location>
</feature>
<keyword evidence="2" id="KW-0514">Muscle protein</keyword>
<feature type="domain" description="Fibronectin type-III" evidence="6">
    <location>
        <begin position="801"/>
        <end position="898"/>
    </location>
</feature>
<dbReference type="SMART" id="SM00409">
    <property type="entry name" value="IG"/>
    <property type="match status" value="5"/>
</dbReference>
<dbReference type="Proteomes" id="UP001205998">
    <property type="component" value="Unassembled WGS sequence"/>
</dbReference>
<dbReference type="Gene3D" id="2.60.40.10">
    <property type="entry name" value="Immunoglobulins"/>
    <property type="match status" value="12"/>
</dbReference>
<dbReference type="InterPro" id="IPR036179">
    <property type="entry name" value="Ig-like_dom_sf"/>
</dbReference>
<keyword evidence="3" id="KW-0393">Immunoglobulin domain</keyword>
<dbReference type="SUPFAM" id="SSF48726">
    <property type="entry name" value="Immunoglobulin"/>
    <property type="match status" value="4"/>
</dbReference>
<dbReference type="FunFam" id="2.60.40.10:FF:000197">
    <property type="entry name" value="Myomesin 1"/>
    <property type="match status" value="1"/>
</dbReference>
<dbReference type="CDD" id="cd00096">
    <property type="entry name" value="Ig"/>
    <property type="match status" value="1"/>
</dbReference>
<dbReference type="PROSITE" id="PS50853">
    <property type="entry name" value="FN3"/>
    <property type="match status" value="5"/>
</dbReference>
<sequence length="1496" mass="166236">MNLAKQRNAMIINTDVSGAFTVGTCNFITEANAQPTIGYVKQLMRFTRYDERPAPELKLVNTAAILAGALFRYSNMAAAVAKHKHFTHDYHIKQSRYAVKEYSSSAVEEVRYEYRTEKNIRNVVQKKIPEKYIRESSMIRGPRFLVRLRSHTVFENTSVKLCCTVEGYPSPQVKWFKDDVLIDISSGKYFVESKAGIHCLNIIKCGIDDTAQYTAVAVNTHGQASSQAAVIVKRAKDEEKVIPFSWMPYEYSILPEIKYTKINITFLETFDVVFGKEEECVTLSCKMTISPNLANLQPEARWYRDEHLLKESKWVKMESGGGVAKLTLTHLAKDDEGLYTLRMVTKGGDAVHKAYVYVEDGPPPVPLAPGAPMDIKIHDANRDYVIISWKPPNTTTEGPIIGYFVDRCEVGTEDWVQCNESPIKICKYPVSGLFESHSYYFRVRAVNARGISRPSRMSEPVAAVDPTEFARLQATRLGGKLEVVTYHDELEAEGTAPGAPSKVCASETDRTYVVLSWKAPVYHDRAPMWYYIEKTLVGSNSWQRVNTQVPVRSPRYAVFNLAEGKEYLFRVLSANMYGISKPSEPTGPIKTQELRGVPSAPGQVVATRETDTSVLIQWAPPKEPNNLIGYYIDLCVKGSKNWVSANHKPHSKTEFVVHGLKTGESYVFRVQAINELGLSEESQESAPLTVKAALKLPSIPYDIALLHCDGQSMVLNWKRPVRCGGAEVSSYYIDKCNVAKKVWHEVNVPPIKERLYKVPNLTSGEVYQFRVYGANVVGLGDASAPSAPFKCEAWNMPEPGPVYDLSITEIRDDSLVVEWKPPVYSGASAITGYYVDKCKAGTDTWTTTNASAVNHCYLKVNDLEMGSTYVFRVRAENAQGIGKASVSSDPVCAKALPGAQEIKCGVNKETGDIYLSFESCQISEKSQFVWKKSYEEITDFSQGIAVKTTDSCSTLLFKNPDKEDVGVYSVSVTHTDGASASYKISSEELTKMLALSHEIRHPIIPLKTELAYKILERGRVRLWLQAENISSAVTYKFFANNKELVNCEQTKMKHDVATGIIEMVLDHFTQDNEGTFTVQIQDGKGKGQPLTPASFFTPAFKAALAEAEYQRREYIRVKEGPHFSQFLSVQVAEDASVSIICKASKAIFVANLKKESAFHWFKNDVEVIPDVPADLSSGACKLPLSLFSKKDVGVYKATISDDRGKDESHVDISGKVFDNIISELSRIAGSSASELVIQSTAEGIMLQCHMKYYTEEMKINWLHKEKKITSSERMRVGGMPAMANLEIVEPTEKDKGVYSFVMTDTEKTYTRTLELSGQVYDNAYAEFQRLKAEAYAEKNRGKVIGGLPDVATIMEKKTLSLTCTVCGEPKPQITWFKNDQEVEPGDQYSISLDSGKFASLTIKGVSLDDSGKFTMCVQNRYGGESVDVIVSVYKHGDRMPDIKPSPAPKKILPPTLPIVLPTPKATSPTPAPAPAKTTSLGAKSAGMKSPAPSRRK</sequence>
<comment type="caution">
    <text evidence="7">The sequence shown here is derived from an EMBL/GenBank/DDBJ whole genome shotgun (WGS) entry which is preliminary data.</text>
</comment>
<evidence type="ECO:0000256" key="2">
    <source>
        <dbReference type="ARBA" id="ARBA00023179"/>
    </source>
</evidence>
<dbReference type="InterPro" id="IPR003599">
    <property type="entry name" value="Ig_sub"/>
</dbReference>
<gene>
    <name evidence="7" type="ORF">C0J50_1242</name>
</gene>
<keyword evidence="8" id="KW-1185">Reference proteome</keyword>
<feature type="domain" description="Fibronectin type-III" evidence="6">
    <location>
        <begin position="600"/>
        <end position="693"/>
    </location>
</feature>
<feature type="domain" description="Fibronectin type-III" evidence="6">
    <location>
        <begin position="499"/>
        <end position="594"/>
    </location>
</feature>
<organism evidence="7 8">
    <name type="scientific">Silurus asotus</name>
    <name type="common">Amur catfish</name>
    <name type="synonym">Parasilurus asotus</name>
    <dbReference type="NCBI Taxonomy" id="30991"/>
    <lineage>
        <taxon>Eukaryota</taxon>
        <taxon>Metazoa</taxon>
        <taxon>Chordata</taxon>
        <taxon>Craniata</taxon>
        <taxon>Vertebrata</taxon>
        <taxon>Euteleostomi</taxon>
        <taxon>Actinopterygii</taxon>
        <taxon>Neopterygii</taxon>
        <taxon>Teleostei</taxon>
        <taxon>Ostariophysi</taxon>
        <taxon>Siluriformes</taxon>
        <taxon>Siluridae</taxon>
        <taxon>Silurus</taxon>
    </lineage>
</organism>
<dbReference type="FunFam" id="2.60.40.10:FF:000192">
    <property type="entry name" value="Myomesin 1"/>
    <property type="match status" value="1"/>
</dbReference>
<dbReference type="InterPro" id="IPR003598">
    <property type="entry name" value="Ig_sub2"/>
</dbReference>
<dbReference type="SMART" id="SM00408">
    <property type="entry name" value="IGc2"/>
    <property type="match status" value="3"/>
</dbReference>
<dbReference type="InterPro" id="IPR050964">
    <property type="entry name" value="Striated_Muscle_Regulatory"/>
</dbReference>
<dbReference type="GO" id="GO:0045214">
    <property type="term" value="P:sarcomere organization"/>
    <property type="evidence" value="ECO:0007669"/>
    <property type="project" value="TreeGrafter"/>
</dbReference>
<name>A0AAD5A8D8_SILAS</name>
<evidence type="ECO:0000259" key="6">
    <source>
        <dbReference type="PROSITE" id="PS50853"/>
    </source>
</evidence>
<proteinExistence type="predicted"/>
<dbReference type="PANTHER" id="PTHR13817:SF182">
    <property type="entry name" value="MYOMESIN-2"/>
    <property type="match status" value="1"/>
</dbReference>
<feature type="domain" description="Fibronectin type-III" evidence="6">
    <location>
        <begin position="699"/>
        <end position="794"/>
    </location>
</feature>
<evidence type="ECO:0000256" key="1">
    <source>
        <dbReference type="ARBA" id="ARBA00022737"/>
    </source>
</evidence>
<dbReference type="PRINTS" id="PR00014">
    <property type="entry name" value="FNTYPEIII"/>
</dbReference>
<evidence type="ECO:0000313" key="8">
    <source>
        <dbReference type="Proteomes" id="UP001205998"/>
    </source>
</evidence>
<feature type="domain" description="Ig-like" evidence="5">
    <location>
        <begin position="1355"/>
        <end position="1431"/>
    </location>
</feature>
<keyword evidence="1" id="KW-0677">Repeat</keyword>
<dbReference type="InterPro" id="IPR003961">
    <property type="entry name" value="FN3_dom"/>
</dbReference>
<dbReference type="FunFam" id="2.60.40.10:FF:000029">
    <property type="entry name" value="Myomesin 1"/>
    <property type="match status" value="3"/>
</dbReference>
<dbReference type="InterPro" id="IPR007110">
    <property type="entry name" value="Ig-like_dom"/>
</dbReference>
<dbReference type="PANTHER" id="PTHR13817">
    <property type="entry name" value="TITIN"/>
    <property type="match status" value="1"/>
</dbReference>
<feature type="compositionally biased region" description="Low complexity" evidence="4">
    <location>
        <begin position="1448"/>
        <end position="1479"/>
    </location>
</feature>
<dbReference type="FunFam" id="2.60.40.10:FF:000222">
    <property type="entry name" value="Myomesin 1"/>
    <property type="match status" value="1"/>
</dbReference>
<evidence type="ECO:0000256" key="3">
    <source>
        <dbReference type="ARBA" id="ARBA00023319"/>
    </source>
</evidence>
<dbReference type="FunFam" id="2.60.40.10:FF:000124">
    <property type="entry name" value="Myomesin 1"/>
    <property type="match status" value="1"/>
</dbReference>
<evidence type="ECO:0000313" key="7">
    <source>
        <dbReference type="EMBL" id="KAI5611601.1"/>
    </source>
</evidence>
<evidence type="ECO:0000259" key="5">
    <source>
        <dbReference type="PROSITE" id="PS50835"/>
    </source>
</evidence>
<dbReference type="EMBL" id="MU565024">
    <property type="protein sequence ID" value="KAI5611601.1"/>
    <property type="molecule type" value="Genomic_DNA"/>
</dbReference>
<dbReference type="Pfam" id="PF07679">
    <property type="entry name" value="I-set"/>
    <property type="match status" value="3"/>
</dbReference>
<dbReference type="InterPro" id="IPR036116">
    <property type="entry name" value="FN3_sf"/>
</dbReference>
<dbReference type="FunFam" id="2.60.40.10:FF:000233">
    <property type="entry name" value="Myomesin 1"/>
    <property type="match status" value="1"/>
</dbReference>
<dbReference type="GO" id="GO:0005198">
    <property type="term" value="F:structural molecule activity"/>
    <property type="evidence" value="ECO:0007669"/>
    <property type="project" value="UniProtKB-ARBA"/>
</dbReference>
<dbReference type="GO" id="GO:0031430">
    <property type="term" value="C:M band"/>
    <property type="evidence" value="ECO:0007669"/>
    <property type="project" value="TreeGrafter"/>
</dbReference>
<protein>
    <submittedName>
        <fullName evidence="7">Myomesin-2</fullName>
    </submittedName>
</protein>
<dbReference type="CDD" id="cd00063">
    <property type="entry name" value="FN3"/>
    <property type="match status" value="5"/>
</dbReference>
<accession>A0AAD5A8D8</accession>
<dbReference type="PROSITE" id="PS50835">
    <property type="entry name" value="IG_LIKE"/>
    <property type="match status" value="5"/>
</dbReference>
<dbReference type="SUPFAM" id="SSF49265">
    <property type="entry name" value="Fibronectin type III"/>
    <property type="match status" value="3"/>
</dbReference>
<feature type="domain" description="Fibronectin type-III" evidence="6">
    <location>
        <begin position="371"/>
        <end position="467"/>
    </location>
</feature>
<feature type="domain" description="Ig-like" evidence="5">
    <location>
        <begin position="142"/>
        <end position="231"/>
    </location>
</feature>
<evidence type="ECO:0000256" key="4">
    <source>
        <dbReference type="SAM" id="MobiDB-lite"/>
    </source>
</evidence>